<comment type="catalytic activity">
    <reaction evidence="1">
        <text>an acyl phosphate + H2O = a carboxylate + phosphate + H(+)</text>
        <dbReference type="Rhea" id="RHEA:14965"/>
        <dbReference type="ChEBI" id="CHEBI:15377"/>
        <dbReference type="ChEBI" id="CHEBI:15378"/>
        <dbReference type="ChEBI" id="CHEBI:29067"/>
        <dbReference type="ChEBI" id="CHEBI:43474"/>
        <dbReference type="ChEBI" id="CHEBI:59918"/>
        <dbReference type="EC" id="3.6.1.7"/>
    </reaction>
</comment>
<protein>
    <recommendedName>
        <fullName evidence="1">acylphosphatase</fullName>
        <ecNumber evidence="1">3.6.1.7</ecNumber>
    </recommendedName>
</protein>
<evidence type="ECO:0000256" key="1">
    <source>
        <dbReference type="PROSITE-ProRule" id="PRU00520"/>
    </source>
</evidence>
<dbReference type="SUPFAM" id="SSF54975">
    <property type="entry name" value="Acylphosphatase/BLUF domain-like"/>
    <property type="match status" value="1"/>
</dbReference>
<dbReference type="InterPro" id="IPR001792">
    <property type="entry name" value="Acylphosphatase-like_dom"/>
</dbReference>
<dbReference type="GO" id="GO:0003998">
    <property type="term" value="F:acylphosphatase activity"/>
    <property type="evidence" value="ECO:0007669"/>
    <property type="project" value="UniProtKB-EC"/>
</dbReference>
<keyword evidence="1 4" id="KW-0378">Hydrolase</keyword>
<evidence type="ECO:0000256" key="2">
    <source>
        <dbReference type="RuleBase" id="RU004168"/>
    </source>
</evidence>
<evidence type="ECO:0000259" key="3">
    <source>
        <dbReference type="PROSITE" id="PS51160"/>
    </source>
</evidence>
<dbReference type="PROSITE" id="PS51160">
    <property type="entry name" value="ACYLPHOSPHATASE_3"/>
    <property type="match status" value="1"/>
</dbReference>
<comment type="similarity">
    <text evidence="2">Belongs to the acylphosphatase family.</text>
</comment>
<dbReference type="InterPro" id="IPR036046">
    <property type="entry name" value="Acylphosphatase-like_dom_sf"/>
</dbReference>
<evidence type="ECO:0000313" key="4">
    <source>
        <dbReference type="EMBL" id="QNO41638.1"/>
    </source>
</evidence>
<name>A0A7G9Y0V4_9EURY</name>
<dbReference type="EC" id="3.6.1.7" evidence="1"/>
<reference evidence="4" key="1">
    <citation type="submission" date="2020-06" db="EMBL/GenBank/DDBJ databases">
        <title>Unique genomic features of the anaerobic methanotrophic archaea.</title>
        <authorList>
            <person name="Chadwick G.L."/>
            <person name="Skennerton C.T."/>
            <person name="Laso-Perez R."/>
            <person name="Leu A.O."/>
            <person name="Speth D.R."/>
            <person name="Yu H."/>
            <person name="Morgan-Lang C."/>
            <person name="Hatzenpichler R."/>
            <person name="Goudeau D."/>
            <person name="Malmstrom R."/>
            <person name="Brazelton W.J."/>
            <person name="Woyke T."/>
            <person name="Hallam S.J."/>
            <person name="Tyson G.W."/>
            <person name="Wegener G."/>
            <person name="Boetius A."/>
            <person name="Orphan V."/>
        </authorList>
    </citation>
    <scope>NUCLEOTIDE SEQUENCE</scope>
</reference>
<dbReference type="Gene3D" id="3.30.70.100">
    <property type="match status" value="1"/>
</dbReference>
<feature type="domain" description="Acylphosphatase-like" evidence="3">
    <location>
        <begin position="2"/>
        <end position="92"/>
    </location>
</feature>
<feature type="active site" evidence="1">
    <location>
        <position position="37"/>
    </location>
</feature>
<dbReference type="Pfam" id="PF00708">
    <property type="entry name" value="Acylphosphatase"/>
    <property type="match status" value="1"/>
</dbReference>
<feature type="active site" evidence="1">
    <location>
        <position position="18"/>
    </location>
</feature>
<sequence length="171" mass="19911">MKRRLVIKGDVVHDIGFRLFLYEHAEVLDIAEFQARNVERAVEVLVGGDEAEVAKFVEFVEQERPERADVEDIETEEYEGKIKPIERFAQSFMLAQMGKFVNIGMEMLATEKAIKKDTGKMLEKQDPLLEKQDETLSEVKGLREDLKSYMEERFERIEHEISVIKEKIGVF</sequence>
<gene>
    <name evidence="4" type="primary">yccX</name>
    <name evidence="4" type="ORF">AJMLGAKO_00016</name>
</gene>
<organism evidence="4">
    <name type="scientific">Candidatus Methanogaster sp. ANME-2c ERB4</name>
    <dbReference type="NCBI Taxonomy" id="2759911"/>
    <lineage>
        <taxon>Archaea</taxon>
        <taxon>Methanobacteriati</taxon>
        <taxon>Methanobacteriota</taxon>
        <taxon>Stenosarchaea group</taxon>
        <taxon>Methanomicrobia</taxon>
        <taxon>Methanosarcinales</taxon>
        <taxon>ANME-2 cluster</taxon>
        <taxon>Candidatus Methanogasteraceae</taxon>
        <taxon>Candidatus Methanogaster</taxon>
    </lineage>
</organism>
<proteinExistence type="inferred from homology"/>
<dbReference type="EMBL" id="MT630654">
    <property type="protein sequence ID" value="QNO41638.1"/>
    <property type="molecule type" value="Genomic_DNA"/>
</dbReference>
<accession>A0A7G9Y0V4</accession>
<dbReference type="AlphaFoldDB" id="A0A7G9Y0V4"/>